<keyword evidence="1" id="KW-0812">Transmembrane</keyword>
<proteinExistence type="predicted"/>
<dbReference type="Proteomes" id="UP000037315">
    <property type="component" value="Unassembled WGS sequence"/>
</dbReference>
<dbReference type="EMBL" id="LFEJ01000011">
    <property type="protein sequence ID" value="KMV35419.1"/>
    <property type="molecule type" value="Genomic_DNA"/>
</dbReference>
<keyword evidence="3" id="KW-1185">Reference proteome</keyword>
<evidence type="ECO:0000313" key="2">
    <source>
        <dbReference type="EMBL" id="KMV35419.1"/>
    </source>
</evidence>
<accession>A0A0J8YD16</accession>
<keyword evidence="1" id="KW-1133">Transmembrane helix</keyword>
<dbReference type="Gene3D" id="1.20.1640.10">
    <property type="entry name" value="Multidrug efflux transporter AcrB transmembrane domain"/>
    <property type="match status" value="1"/>
</dbReference>
<name>A0A0J8YD16_9ENTR</name>
<feature type="transmembrane region" description="Helical" evidence="1">
    <location>
        <begin position="74"/>
        <end position="98"/>
    </location>
</feature>
<evidence type="ECO:0000313" key="3">
    <source>
        <dbReference type="Proteomes" id="UP000037315"/>
    </source>
</evidence>
<dbReference type="PATRIC" id="fig|1656095.3.peg.1461"/>
<dbReference type="AlphaFoldDB" id="A0A0J8YD16"/>
<feature type="transmembrane region" description="Helical" evidence="1">
    <location>
        <begin position="48"/>
        <end position="68"/>
    </location>
</feature>
<comment type="caution">
    <text evidence="2">The sequence shown here is derived from an EMBL/GenBank/DDBJ whole genome shotgun (WGS) entry which is preliminary data.</text>
</comment>
<organism evidence="2 3">
    <name type="scientific">Franconibacter pulveris</name>
    <dbReference type="NCBI Taxonomy" id="435910"/>
    <lineage>
        <taxon>Bacteria</taxon>
        <taxon>Pseudomonadati</taxon>
        <taxon>Pseudomonadota</taxon>
        <taxon>Gammaproteobacteria</taxon>
        <taxon>Enterobacterales</taxon>
        <taxon>Enterobacteriaceae</taxon>
        <taxon>Franconibacter</taxon>
    </lineage>
</organism>
<sequence length="108" mass="12590">MKKEISEKNLRDYGFTEKNISRLKEILSRKENQNQSFTTLIVDLSKRFYAGVICILLLLALFLFAFVFYPASVILSYIPVIIFGVIAIYYLIPLNLSWKAYRLMKGLK</sequence>
<protein>
    <submittedName>
        <fullName evidence="2">Uncharacterized protein</fullName>
    </submittedName>
</protein>
<reference evidence="2 3" key="1">
    <citation type="submission" date="2015-06" db="EMBL/GenBank/DDBJ databases">
        <title>Genome sequencing of Cronobacter sp. strain DJ34 isolated from petroleum contaminated sludge of Duliajan Oil Fields, Assam, India.</title>
        <authorList>
            <person name="Pal S."/>
            <person name="Banerjee T.D."/>
            <person name="Roy A."/>
            <person name="Sar P."/>
            <person name="Kazy S.K."/>
        </authorList>
    </citation>
    <scope>NUCLEOTIDE SEQUENCE [LARGE SCALE GENOMIC DNA]</scope>
    <source>
        <strain evidence="2 3">DJ34</strain>
    </source>
</reference>
<gene>
    <name evidence="2" type="ORF">ACH50_06895</name>
</gene>
<evidence type="ECO:0000256" key="1">
    <source>
        <dbReference type="SAM" id="Phobius"/>
    </source>
</evidence>
<dbReference type="OrthoDB" id="6631058at2"/>
<keyword evidence="1" id="KW-0472">Membrane</keyword>
<dbReference type="RefSeq" id="WP_048887675.1">
    <property type="nucleotide sequence ID" value="NZ_LFEJ01000011.1"/>
</dbReference>